<feature type="repeat" description="PPR" evidence="2">
    <location>
        <begin position="249"/>
        <end position="279"/>
    </location>
</feature>
<dbReference type="PANTHER" id="PTHR47937">
    <property type="entry name" value="PLASTID TRANSCRIPTIONALLY ACTIVE CHROMOSOME 2-LIKE PROTEIN"/>
    <property type="match status" value="1"/>
</dbReference>
<dbReference type="FunCoup" id="A0A1S3C908">
    <property type="interactions" value="485"/>
</dbReference>
<feature type="region of interest" description="Disordered" evidence="3">
    <location>
        <begin position="569"/>
        <end position="896"/>
    </location>
</feature>
<dbReference type="InterPro" id="IPR011990">
    <property type="entry name" value="TPR-like_helical_dom_sf"/>
</dbReference>
<feature type="compositionally biased region" description="Polar residues" evidence="3">
    <location>
        <begin position="677"/>
        <end position="687"/>
    </location>
</feature>
<proteinExistence type="predicted"/>
<feature type="compositionally biased region" description="Polar residues" evidence="3">
    <location>
        <begin position="631"/>
        <end position="655"/>
    </location>
</feature>
<dbReference type="eggNOG" id="KOG4197">
    <property type="taxonomic scope" value="Eukaryota"/>
</dbReference>
<feature type="compositionally biased region" description="Polar residues" evidence="3">
    <location>
        <begin position="833"/>
        <end position="872"/>
    </location>
</feature>
<feature type="repeat" description="PPR" evidence="2">
    <location>
        <begin position="214"/>
        <end position="248"/>
    </location>
</feature>
<gene>
    <name evidence="5" type="primary">LOC103498354</name>
</gene>
<dbReference type="AlphaFoldDB" id="A0A1S3C908"/>
<dbReference type="SUPFAM" id="SSF81901">
    <property type="entry name" value="HCP-like"/>
    <property type="match status" value="1"/>
</dbReference>
<feature type="compositionally biased region" description="Polar residues" evidence="3">
    <location>
        <begin position="751"/>
        <end position="800"/>
    </location>
</feature>
<protein>
    <submittedName>
        <fullName evidence="5">Pentatricopeptide repeat-containing protein At1g10270</fullName>
    </submittedName>
</protein>
<organism evidence="4 5">
    <name type="scientific">Cucumis melo</name>
    <name type="common">Muskmelon</name>
    <dbReference type="NCBI Taxonomy" id="3656"/>
    <lineage>
        <taxon>Eukaryota</taxon>
        <taxon>Viridiplantae</taxon>
        <taxon>Streptophyta</taxon>
        <taxon>Embryophyta</taxon>
        <taxon>Tracheophyta</taxon>
        <taxon>Spermatophyta</taxon>
        <taxon>Magnoliopsida</taxon>
        <taxon>eudicotyledons</taxon>
        <taxon>Gunneridae</taxon>
        <taxon>Pentapetalae</taxon>
        <taxon>rosids</taxon>
        <taxon>fabids</taxon>
        <taxon>Cucurbitales</taxon>
        <taxon>Cucurbitaceae</taxon>
        <taxon>Benincaseae</taxon>
        <taxon>Cucumis</taxon>
    </lineage>
</organism>
<dbReference type="GeneID" id="103498354"/>
<dbReference type="Gene3D" id="1.25.40.10">
    <property type="entry name" value="Tetratricopeptide repeat domain"/>
    <property type="match status" value="3"/>
</dbReference>
<feature type="region of interest" description="Disordered" evidence="3">
    <location>
        <begin position="64"/>
        <end position="103"/>
    </location>
</feature>
<dbReference type="InParanoid" id="A0A1S3C908"/>
<dbReference type="GO" id="GO:0009793">
    <property type="term" value="P:embryo development ending in seed dormancy"/>
    <property type="evidence" value="ECO:0007669"/>
    <property type="project" value="UniProtKB-ARBA"/>
</dbReference>
<feature type="compositionally biased region" description="Polar residues" evidence="3">
    <location>
        <begin position="884"/>
        <end position="896"/>
    </location>
</feature>
<evidence type="ECO:0000256" key="3">
    <source>
        <dbReference type="SAM" id="MobiDB-lite"/>
    </source>
</evidence>
<dbReference type="Pfam" id="PF01535">
    <property type="entry name" value="PPR"/>
    <property type="match status" value="4"/>
</dbReference>
<dbReference type="InterPro" id="IPR052308">
    <property type="entry name" value="PPR_domain-containing"/>
</dbReference>
<evidence type="ECO:0000313" key="5">
    <source>
        <dbReference type="RefSeq" id="XP_008459155.2"/>
    </source>
</evidence>
<evidence type="ECO:0000313" key="4">
    <source>
        <dbReference type="Proteomes" id="UP001652600"/>
    </source>
</evidence>
<dbReference type="NCBIfam" id="TIGR00756">
    <property type="entry name" value="PPR"/>
    <property type="match status" value="6"/>
</dbReference>
<dbReference type="InterPro" id="IPR002885">
    <property type="entry name" value="PPR_rpt"/>
</dbReference>
<feature type="compositionally biased region" description="Low complexity" evidence="3">
    <location>
        <begin position="616"/>
        <end position="630"/>
    </location>
</feature>
<feature type="repeat" description="PPR" evidence="2">
    <location>
        <begin position="398"/>
        <end position="432"/>
    </location>
</feature>
<feature type="compositionally biased region" description="Basic and acidic residues" evidence="3">
    <location>
        <begin position="72"/>
        <end position="84"/>
    </location>
</feature>
<sequence>MSPYRFLLRSLRRSSTSPSYAPALTTIAPLNHHIPPSSQTSSPISLLLARSFSFSSAEEAAAERRRRKRRLRIEPPLHALRRDNYPPPQRDPNAPRLPDSTSALVGPRLNLHNRVQSLIRAGDLDAASSVARHSVFSNTRPTVFTCNAIIAAMYRAKRYSDAIALFQFFFNQSNIVPNVVSYNNLINAHCDEGRVDVGLEVYRHIIANAPFSPSAVTYRHLTKGLIDAGRIEEAVDLLREMLNKGHGADSLVFNNLISGFLNLGNLVKANELFDELKERCLVYDGVVNATFMDWFFNQGKEKEAMESYKSLLDRQFKMVPATCNVLLEVLLKHEKKTEAWTLFDQMLDNHTPPNFQAVNSDTFNIMVNECFKLGKFTEAVETFRKVGTQPKSRPFAMDVAGYNNIIARFCEQGMMADAETFFAELCSKSLSPDVPTHRTLIESYLKIEQIDDALRVFKRMVDVGLRVVASFGNMVFGELIKNGKAADCAQILTKMGERDPKPDPTCYDVVIRGLCNEGALDTSRELLDQIMRYGIGLTPTLEEFVKDEFVKAGRHEEIERLLNMNKWGHAAYRPPSGPPRISQSQVPPQMGRPLQGPPQMAEPNWRPSINPQARGSYSSPQMSSPSHFQSGPPQMTGSNYFQSGSAQMTKPQHSSFDPPPMEEHHSQQPPQMAEPNWQPSINPQARGSYSSPQMSSHSHFQSGPPQTTGSNYFQSGSAQMTKPQHSSFDPPRMEEHHSQQPPQMAEPNWRPSINPQARGSYSSPQMSSRSHFQSGPPQTTFSNYFQSGSAQMTKPQQSSFDPHPMEEHSQQPPQMAEPNWRPYINPQARGSYGPSSPQMSGPSYFQSRSSQMTGHNYFQSESTQMTRPQQPSADAVPIEEQYHSEQPPQMAGQSAV</sequence>
<feature type="repeat" description="PPR" evidence="2">
    <location>
        <begin position="178"/>
        <end position="213"/>
    </location>
</feature>
<feature type="repeat" description="PPR" evidence="2">
    <location>
        <begin position="433"/>
        <end position="467"/>
    </location>
</feature>
<name>A0A1S3C908_CUCME</name>
<feature type="repeat" description="PPR" evidence="2">
    <location>
        <begin position="319"/>
        <end position="353"/>
    </location>
</feature>
<dbReference type="KEGG" id="cmo:103498354"/>
<dbReference type="RefSeq" id="XP_008459155.2">
    <property type="nucleotide sequence ID" value="XM_008460933.3"/>
</dbReference>
<accession>A0A1S3C908</accession>
<dbReference type="SUPFAM" id="SSF48452">
    <property type="entry name" value="TPR-like"/>
    <property type="match status" value="1"/>
</dbReference>
<dbReference type="PROSITE" id="PS51375">
    <property type="entry name" value="PPR"/>
    <property type="match status" value="7"/>
</dbReference>
<feature type="compositionally biased region" description="Polar residues" evidence="3">
    <location>
        <begin position="703"/>
        <end position="727"/>
    </location>
</feature>
<feature type="repeat" description="PPR" evidence="2">
    <location>
        <begin position="503"/>
        <end position="537"/>
    </location>
</feature>
<dbReference type="Proteomes" id="UP001652600">
    <property type="component" value="Chromosome 11"/>
</dbReference>
<evidence type="ECO:0000256" key="1">
    <source>
        <dbReference type="ARBA" id="ARBA00022737"/>
    </source>
</evidence>
<evidence type="ECO:0000256" key="2">
    <source>
        <dbReference type="PROSITE-ProRule" id="PRU00708"/>
    </source>
</evidence>
<dbReference type="Pfam" id="PF13041">
    <property type="entry name" value="PPR_2"/>
    <property type="match status" value="2"/>
</dbReference>
<reference evidence="5" key="1">
    <citation type="submission" date="2025-08" db="UniProtKB">
        <authorList>
            <consortium name="RefSeq"/>
        </authorList>
    </citation>
    <scope>IDENTIFICATION</scope>
    <source>
        <tissue evidence="5">Stem</tissue>
    </source>
</reference>
<keyword evidence="4" id="KW-1185">Reference proteome</keyword>
<dbReference type="PANTHER" id="PTHR47937:SF2">
    <property type="entry name" value="PENTATRICOPEPTIDE (PPR) REPEAT-CONTAINING PROTEIN, PF01535'-RELATED"/>
    <property type="match status" value="1"/>
</dbReference>
<keyword evidence="1" id="KW-0677">Repeat</keyword>
<feature type="compositionally biased region" description="Low complexity" evidence="3">
    <location>
        <begin position="688"/>
        <end position="702"/>
    </location>
</feature>